<evidence type="ECO:0000256" key="7">
    <source>
        <dbReference type="ARBA" id="ARBA00023033"/>
    </source>
</evidence>
<dbReference type="InterPro" id="IPR050364">
    <property type="entry name" value="Cytochrome_P450_fung"/>
</dbReference>
<name>A0AAD9SQM6_PHOAM</name>
<gene>
    <name evidence="10" type="ORF">N8I77_000885</name>
</gene>
<dbReference type="PANTHER" id="PTHR46300">
    <property type="entry name" value="P450, PUTATIVE (EUROFUNG)-RELATED-RELATED"/>
    <property type="match status" value="1"/>
</dbReference>
<dbReference type="PROSITE" id="PS00086">
    <property type="entry name" value="CYTOCHROME_P450"/>
    <property type="match status" value="1"/>
</dbReference>
<dbReference type="SUPFAM" id="SSF48264">
    <property type="entry name" value="Cytochrome P450"/>
    <property type="match status" value="1"/>
</dbReference>
<evidence type="ECO:0008006" key="12">
    <source>
        <dbReference type="Google" id="ProtNLM"/>
    </source>
</evidence>
<dbReference type="InterPro" id="IPR017972">
    <property type="entry name" value="Cyt_P450_CS"/>
</dbReference>
<accession>A0AAD9SQM6</accession>
<dbReference type="GO" id="GO:0004497">
    <property type="term" value="F:monooxygenase activity"/>
    <property type="evidence" value="ECO:0007669"/>
    <property type="project" value="UniProtKB-KW"/>
</dbReference>
<comment type="similarity">
    <text evidence="2 9">Belongs to the cytochrome P450 family.</text>
</comment>
<organism evidence="10 11">
    <name type="scientific">Phomopsis amygdali</name>
    <name type="common">Fusicoccum amygdali</name>
    <dbReference type="NCBI Taxonomy" id="1214568"/>
    <lineage>
        <taxon>Eukaryota</taxon>
        <taxon>Fungi</taxon>
        <taxon>Dikarya</taxon>
        <taxon>Ascomycota</taxon>
        <taxon>Pezizomycotina</taxon>
        <taxon>Sordariomycetes</taxon>
        <taxon>Sordariomycetidae</taxon>
        <taxon>Diaporthales</taxon>
        <taxon>Diaporthaceae</taxon>
        <taxon>Diaporthe</taxon>
    </lineage>
</organism>
<keyword evidence="3 8" id="KW-0349">Heme</keyword>
<dbReference type="InterPro" id="IPR001128">
    <property type="entry name" value="Cyt_P450"/>
</dbReference>
<evidence type="ECO:0000256" key="2">
    <source>
        <dbReference type="ARBA" id="ARBA00010617"/>
    </source>
</evidence>
<dbReference type="Proteomes" id="UP001265746">
    <property type="component" value="Unassembled WGS sequence"/>
</dbReference>
<dbReference type="GO" id="GO:0016705">
    <property type="term" value="F:oxidoreductase activity, acting on paired donors, with incorporation or reduction of molecular oxygen"/>
    <property type="evidence" value="ECO:0007669"/>
    <property type="project" value="InterPro"/>
</dbReference>
<dbReference type="EMBL" id="JAUJFL010000001">
    <property type="protein sequence ID" value="KAK2614024.1"/>
    <property type="molecule type" value="Genomic_DNA"/>
</dbReference>
<evidence type="ECO:0000256" key="1">
    <source>
        <dbReference type="ARBA" id="ARBA00001971"/>
    </source>
</evidence>
<dbReference type="CDD" id="cd11065">
    <property type="entry name" value="CYP64-like"/>
    <property type="match status" value="1"/>
</dbReference>
<dbReference type="AlphaFoldDB" id="A0AAD9SQM6"/>
<dbReference type="PRINTS" id="PR00385">
    <property type="entry name" value="P450"/>
</dbReference>
<reference evidence="10" key="1">
    <citation type="submission" date="2023-06" db="EMBL/GenBank/DDBJ databases">
        <authorList>
            <person name="Noh H."/>
        </authorList>
    </citation>
    <scope>NUCLEOTIDE SEQUENCE</scope>
    <source>
        <strain evidence="10">DUCC20226</strain>
    </source>
</reference>
<feature type="binding site" description="axial binding residue" evidence="8">
    <location>
        <position position="362"/>
    </location>
    <ligand>
        <name>heme</name>
        <dbReference type="ChEBI" id="CHEBI:30413"/>
    </ligand>
    <ligandPart>
        <name>Fe</name>
        <dbReference type="ChEBI" id="CHEBI:18248"/>
    </ligandPart>
</feature>
<keyword evidence="7 9" id="KW-0503">Monooxygenase</keyword>
<dbReference type="GO" id="GO:0005506">
    <property type="term" value="F:iron ion binding"/>
    <property type="evidence" value="ECO:0007669"/>
    <property type="project" value="InterPro"/>
</dbReference>
<evidence type="ECO:0000313" key="11">
    <source>
        <dbReference type="Proteomes" id="UP001265746"/>
    </source>
</evidence>
<evidence type="ECO:0000256" key="5">
    <source>
        <dbReference type="ARBA" id="ARBA00023002"/>
    </source>
</evidence>
<keyword evidence="11" id="KW-1185">Reference proteome</keyword>
<evidence type="ECO:0000256" key="6">
    <source>
        <dbReference type="ARBA" id="ARBA00023004"/>
    </source>
</evidence>
<comment type="caution">
    <text evidence="10">The sequence shown here is derived from an EMBL/GenBank/DDBJ whole genome shotgun (WGS) entry which is preliminary data.</text>
</comment>
<dbReference type="InterPro" id="IPR036396">
    <property type="entry name" value="Cyt_P450_sf"/>
</dbReference>
<keyword evidence="6 8" id="KW-0408">Iron</keyword>
<dbReference type="Pfam" id="PF00067">
    <property type="entry name" value="p450"/>
    <property type="match status" value="1"/>
</dbReference>
<dbReference type="Gene3D" id="1.10.630.10">
    <property type="entry name" value="Cytochrome P450"/>
    <property type="match status" value="1"/>
</dbReference>
<proteinExistence type="inferred from homology"/>
<sequence>MHRKYGPIFSMVYGRSTVIYLGTYDIARELLEKRSNIYSSRPRMVMVGECISQGNRSLILPYGEQWRGYRRLQGAFLSPRMSNTYRELQDLESKQLVSEFLTKDDFFKRFHRYSSSLTFALAYGKRMPTGQEEEVKGVERIMDHLNTAFHTVWIVDSLPILNKLPSFMKPWKKIGDFLGDEEREFFSSIRAGAAGRLGYNWCKDILTMKDHKALTDMQLSYVVGNTYEAGADTTTMTLQVFTLAAVLHPEKCKILQDEIDSVTGRDRLPTFEDTEKMPYLAAFVKEVHRWRPVLPGGVPHAVTADDTFMGYHIPKGATIVPGHWAMSMDEHMYPNPDAFEPERFLRDPELPYSQFGFGRRKCIGQYVGNNSMMINVARMLWAYDFKKGWEIINGKKVEARVDPLGFYNGFNSPPLPFKVRFVPRDARVPDILRSEFLETERKGTDAILQRIEEAALILKEGEKPVRV</sequence>
<keyword evidence="4 8" id="KW-0479">Metal-binding</keyword>
<evidence type="ECO:0000313" key="10">
    <source>
        <dbReference type="EMBL" id="KAK2614024.1"/>
    </source>
</evidence>
<evidence type="ECO:0000256" key="3">
    <source>
        <dbReference type="ARBA" id="ARBA00022617"/>
    </source>
</evidence>
<dbReference type="InterPro" id="IPR002401">
    <property type="entry name" value="Cyt_P450_E_grp-I"/>
</dbReference>
<dbReference type="PANTHER" id="PTHR46300:SF1">
    <property type="entry name" value="P450, PUTATIVE (EUROFUNG)-RELATED"/>
    <property type="match status" value="1"/>
</dbReference>
<comment type="cofactor">
    <cofactor evidence="1 8">
        <name>heme</name>
        <dbReference type="ChEBI" id="CHEBI:30413"/>
    </cofactor>
</comment>
<evidence type="ECO:0000256" key="8">
    <source>
        <dbReference type="PIRSR" id="PIRSR602401-1"/>
    </source>
</evidence>
<evidence type="ECO:0000256" key="4">
    <source>
        <dbReference type="ARBA" id="ARBA00022723"/>
    </source>
</evidence>
<dbReference type="GO" id="GO:0020037">
    <property type="term" value="F:heme binding"/>
    <property type="evidence" value="ECO:0007669"/>
    <property type="project" value="InterPro"/>
</dbReference>
<dbReference type="PRINTS" id="PR00463">
    <property type="entry name" value="EP450I"/>
</dbReference>
<keyword evidence="5 9" id="KW-0560">Oxidoreductase</keyword>
<evidence type="ECO:0000256" key="9">
    <source>
        <dbReference type="RuleBase" id="RU000461"/>
    </source>
</evidence>
<protein>
    <recommendedName>
        <fullName evidence="12">Cytochrome P450</fullName>
    </recommendedName>
</protein>